<dbReference type="PANTHER" id="PTHR40446:SF2">
    <property type="entry name" value="N-ACETYLGLUCOSAMINE-1-PHOSPHODIESTER ALPHA-N-ACETYLGLUCOSAMINIDASE"/>
    <property type="match status" value="1"/>
</dbReference>
<feature type="domain" description="Calcineurin-like phosphoesterase" evidence="2">
    <location>
        <begin position="790"/>
        <end position="967"/>
    </location>
</feature>
<dbReference type="Pfam" id="PF00149">
    <property type="entry name" value="Metallophos"/>
    <property type="match status" value="1"/>
</dbReference>
<evidence type="ECO:0000259" key="3">
    <source>
        <dbReference type="Pfam" id="PF09992"/>
    </source>
</evidence>
<dbReference type="SUPFAM" id="SSF56300">
    <property type="entry name" value="Metallo-dependent phosphatases"/>
    <property type="match status" value="1"/>
</dbReference>
<feature type="region of interest" description="Disordered" evidence="1">
    <location>
        <begin position="622"/>
        <end position="673"/>
    </location>
</feature>
<feature type="region of interest" description="Disordered" evidence="1">
    <location>
        <begin position="365"/>
        <end position="401"/>
    </location>
</feature>
<keyword evidence="4" id="KW-0326">Glycosidase</keyword>
<organism evidence="4 5">
    <name type="scientific">Ruania alkalisoli</name>
    <dbReference type="NCBI Taxonomy" id="2779775"/>
    <lineage>
        <taxon>Bacteria</taxon>
        <taxon>Bacillati</taxon>
        <taxon>Actinomycetota</taxon>
        <taxon>Actinomycetes</taxon>
        <taxon>Micrococcales</taxon>
        <taxon>Ruaniaceae</taxon>
        <taxon>Ruania</taxon>
    </lineage>
</organism>
<proteinExistence type="predicted"/>
<dbReference type="EMBL" id="CP063169">
    <property type="protein sequence ID" value="QOR71600.1"/>
    <property type="molecule type" value="Genomic_DNA"/>
</dbReference>
<dbReference type="Gene3D" id="2.60.120.260">
    <property type="entry name" value="Galactose-binding domain-like"/>
    <property type="match status" value="1"/>
</dbReference>
<protein>
    <submittedName>
        <fullName evidence="4">Phosphodiester glycosidase family protein</fullName>
    </submittedName>
</protein>
<keyword evidence="4" id="KW-0378">Hydrolase</keyword>
<keyword evidence="5" id="KW-1185">Reference proteome</keyword>
<dbReference type="PANTHER" id="PTHR40446">
    <property type="entry name" value="N-ACETYLGLUCOSAMINE-1-PHOSPHODIESTER ALPHA-N-ACETYLGLUCOSAMINIDASE"/>
    <property type="match status" value="1"/>
</dbReference>
<evidence type="ECO:0000259" key="2">
    <source>
        <dbReference type="Pfam" id="PF00149"/>
    </source>
</evidence>
<dbReference type="KEGG" id="halt:IM660_04730"/>
<dbReference type="InterPro" id="IPR029052">
    <property type="entry name" value="Metallo-depent_PP-like"/>
</dbReference>
<dbReference type="InterPro" id="IPR004843">
    <property type="entry name" value="Calcineurin-like_PHP"/>
</dbReference>
<feature type="compositionally biased region" description="Polar residues" evidence="1">
    <location>
        <begin position="648"/>
        <end position="658"/>
    </location>
</feature>
<evidence type="ECO:0000313" key="5">
    <source>
        <dbReference type="Proteomes" id="UP000593758"/>
    </source>
</evidence>
<dbReference type="Gene3D" id="3.60.21.10">
    <property type="match status" value="1"/>
</dbReference>
<evidence type="ECO:0000256" key="1">
    <source>
        <dbReference type="SAM" id="MobiDB-lite"/>
    </source>
</evidence>
<feature type="domain" description="Phosphodiester glycosidase" evidence="3">
    <location>
        <begin position="229"/>
        <end position="415"/>
    </location>
</feature>
<gene>
    <name evidence="4" type="ORF">IM660_04730</name>
</gene>
<feature type="region of interest" description="Disordered" evidence="1">
    <location>
        <begin position="1342"/>
        <end position="1397"/>
    </location>
</feature>
<evidence type="ECO:0000313" key="4">
    <source>
        <dbReference type="EMBL" id="QOR71600.1"/>
    </source>
</evidence>
<dbReference type="RefSeq" id="WP_193498256.1">
    <property type="nucleotide sequence ID" value="NZ_CP063169.1"/>
</dbReference>
<dbReference type="Pfam" id="PF09992">
    <property type="entry name" value="NAGPA"/>
    <property type="match status" value="1"/>
</dbReference>
<accession>A0A7M1SVJ4</accession>
<dbReference type="GO" id="GO:0016798">
    <property type="term" value="F:hydrolase activity, acting on glycosyl bonds"/>
    <property type="evidence" value="ECO:0007669"/>
    <property type="project" value="UniProtKB-KW"/>
</dbReference>
<reference evidence="4 5" key="1">
    <citation type="submission" date="2020-10" db="EMBL/GenBank/DDBJ databases">
        <title>Haloactinobacterium sp. RN3S43, a bacterium isolated from saline soil.</title>
        <authorList>
            <person name="Sun J.-Q."/>
        </authorList>
    </citation>
    <scope>NUCLEOTIDE SEQUENCE [LARGE SCALE GENOMIC DNA]</scope>
    <source>
        <strain evidence="4 5">RN3S43</strain>
    </source>
</reference>
<dbReference type="Proteomes" id="UP000593758">
    <property type="component" value="Chromosome"/>
</dbReference>
<name>A0A7M1SVJ4_9MICO</name>
<feature type="compositionally biased region" description="Polar residues" evidence="1">
    <location>
        <begin position="385"/>
        <end position="401"/>
    </location>
</feature>
<sequence>MSLLTAPPRRSAPGRRGLATLLGAIVAAPLVTVTLSTPAHASNADLIESMNLDDSGHAVITYQDHRTVAPGVDLVSVTRIEDEGRLDMDILVADLGSGQVRADYMYPGVVSDAVPVSQMMAENGAVAAVNGSFFDINNSNAPQGIGISSTAGIVTVPDGAGDQPVVFTTDGRGSIAPVEYTGRAVFNGDLEIEISGVNTPILQSGNVALFDSRWGDYTRTRAAGEGAVEVAIDTDANTVVQVSEGAGTGAVPAGVVYLAARAGDAADALRELSAGDTVEITQDVTSTAGEIASAIGANHLLLEDGTVQPHSDQNLHPRTGVGFTDGGNTMLLVTVDGRMQTSRGLSLTQFGTLFDQLGADDAVNLDGGGSSTMSVREPTTEPSERSMSTFSLDPNVPNTPSDGYERPVPNGIGLFVEEGSGIVDQYVVRTQMDAPETARVFPGLHRTLVAHGVDEMGTYIPDTAPEWTGSGSASVTPGSASTATVTGNDAGEAQVTAATGDASGTLDITVLGQLQRLSTSESALQLPDRATARELTIYGHDDDGFRAPIEAQDITVEGDEDRTFILEPGEHSTYVVSSDAETASARMTFTVNETSIDVAFTVGFEERMVFDFEDVDTWRTTGARSTSSADPAPGAGHDGNGAVALTYDFSQSTGTRTANARPEADHPGYEVPGQPSEITLWVRGESSSGANAETYVGYSDADGAWKYIYGPAPEGTEWQQISYPVPEGTPYPIRIRMVSAYETSGAQSYTGTMWFDDLTAQVPPQVELPSEELLTDDVIAETGATADAPLRVAVMSDAQFVGRNPDSSIVQAARETLQEIVAAEPDVLIINGDLVDEAATEDFDLAREVLDDELAGADFPWYYVPGNHEIAGAPIDNFVAEFGDTFGTFDIDGVRFITLDNSPSQFSHNVDQLHMLQRQLDDAAANPEIDAVVVAQHMPIDDPLPERASQMSNRLDAEDQRRWLQEFTESSGKPVALVGAHVGIFHAKTEDGIPMLINGNSGKNPTTSSFGSFTGWTMLGIDREAAQEGPVAPWIEAEVMTRVQEIDLGIPGDGQEEAQDEAAVQALAAQETTLLAGDVLTLEPSITQDDTRVVPVAWPMSHSWTGSDGVWIGDPAQAPAHAVLALDPATNELHALRAGEATLTLAVNNATQSLTVTVAGITGQVPTIDGTPQAGETVTAEAGTWGPDGVTLAYQWFADTAILDGATDPAFTPGEEQVGRTLRVEVTGAHPDYPSLTLTSAPSAPVAPAEVVPPSLELSIDEVRVGESLEITGRNFSALADLEIRLEPDNLIIGEATAGEDGSFTTTVTIPESATDGLATIRVADPGTMLEASSALMILPAAGEENPGGEETPGGEDETPGDQTPGGESPAVSHRAAIRRPPAGTSRAGCPPRVPPA</sequence>
<dbReference type="InterPro" id="IPR018711">
    <property type="entry name" value="NAGPA"/>
</dbReference>
<dbReference type="Gene3D" id="2.60.40.2700">
    <property type="match status" value="1"/>
</dbReference>